<evidence type="ECO:0000256" key="2">
    <source>
        <dbReference type="ARBA" id="ARBA00010742"/>
    </source>
</evidence>
<evidence type="ECO:0000256" key="1">
    <source>
        <dbReference type="ARBA" id="ARBA00004418"/>
    </source>
</evidence>
<dbReference type="InterPro" id="IPR015168">
    <property type="entry name" value="SsuA/THI5"/>
</dbReference>
<dbReference type="PROSITE" id="PS51257">
    <property type="entry name" value="PROKAR_LIPOPROTEIN"/>
    <property type="match status" value="1"/>
</dbReference>
<feature type="signal peptide" evidence="4">
    <location>
        <begin position="1"/>
        <end position="21"/>
    </location>
</feature>
<name>A0ABN2MYT2_9PSEU</name>
<dbReference type="Proteomes" id="UP001500449">
    <property type="component" value="Unassembled WGS sequence"/>
</dbReference>
<reference evidence="6 7" key="1">
    <citation type="journal article" date="2019" name="Int. J. Syst. Evol. Microbiol.">
        <title>The Global Catalogue of Microorganisms (GCM) 10K type strain sequencing project: providing services to taxonomists for standard genome sequencing and annotation.</title>
        <authorList>
            <consortium name="The Broad Institute Genomics Platform"/>
            <consortium name="The Broad Institute Genome Sequencing Center for Infectious Disease"/>
            <person name="Wu L."/>
            <person name="Ma J."/>
        </authorList>
    </citation>
    <scope>NUCLEOTIDE SEQUENCE [LARGE SCALE GENOMIC DNA]</scope>
    <source>
        <strain evidence="6 7">JCM 16009</strain>
    </source>
</reference>
<dbReference type="PANTHER" id="PTHR30024:SF47">
    <property type="entry name" value="TAURINE-BINDING PERIPLASMIC PROTEIN"/>
    <property type="match status" value="1"/>
</dbReference>
<protein>
    <recommendedName>
        <fullName evidence="5">SsuA/THI5-like domain-containing protein</fullName>
    </recommendedName>
</protein>
<feature type="chain" id="PRO_5045514773" description="SsuA/THI5-like domain-containing protein" evidence="4">
    <location>
        <begin position="22"/>
        <end position="333"/>
    </location>
</feature>
<proteinExistence type="inferred from homology"/>
<dbReference type="SUPFAM" id="SSF53850">
    <property type="entry name" value="Periplasmic binding protein-like II"/>
    <property type="match status" value="1"/>
</dbReference>
<feature type="domain" description="SsuA/THI5-like" evidence="5">
    <location>
        <begin position="139"/>
        <end position="265"/>
    </location>
</feature>
<dbReference type="Gene3D" id="3.40.190.10">
    <property type="entry name" value="Periplasmic binding protein-like II"/>
    <property type="match status" value="2"/>
</dbReference>
<keyword evidence="7" id="KW-1185">Reference proteome</keyword>
<evidence type="ECO:0000313" key="6">
    <source>
        <dbReference type="EMBL" id="GAA1844763.1"/>
    </source>
</evidence>
<comment type="similarity">
    <text evidence="2">Belongs to the bacterial solute-binding protein SsuA/TauA family.</text>
</comment>
<gene>
    <name evidence="6" type="ORF">GCM10009836_25310</name>
</gene>
<dbReference type="PANTHER" id="PTHR30024">
    <property type="entry name" value="ALIPHATIC SULFONATES-BINDING PROTEIN-RELATED"/>
    <property type="match status" value="1"/>
</dbReference>
<comment type="caution">
    <text evidence="6">The sequence shown here is derived from an EMBL/GenBank/DDBJ whole genome shotgun (WGS) entry which is preliminary data.</text>
</comment>
<sequence>MKKLCGILALLLGVTFLASCANNSSGDAQKASDGQAVVIATQGADTDIIARTAVSQGMFARHGIVPDLVGVNGGGPAAAGLASGSITVIAQSPAFAVQSSQSGTRLRLFCGAKNQLALAVVAKPGSTFDQLAAGGDWKRKVAAWKGTTIGVPALGGAIQIWLQQVAQAAGVDKSGLTFVAVGLGQSATSALQTGRVDLVATSPFAQQVMVAQDYPVVFDFSTDGVAAIGQQAQGGYLASEAWLEKNPELANAFCDAIGDAVGYLRDPANRTTISAMLSKDFGVSEGAIPQAVEAVSHYSTDLSCGPIDKALASAVAGGVLTQAPTCRELVWSP</sequence>
<evidence type="ECO:0000256" key="3">
    <source>
        <dbReference type="ARBA" id="ARBA00022729"/>
    </source>
</evidence>
<evidence type="ECO:0000256" key="4">
    <source>
        <dbReference type="SAM" id="SignalP"/>
    </source>
</evidence>
<evidence type="ECO:0000313" key="7">
    <source>
        <dbReference type="Proteomes" id="UP001500449"/>
    </source>
</evidence>
<dbReference type="EMBL" id="BAAAQK010000005">
    <property type="protein sequence ID" value="GAA1844763.1"/>
    <property type="molecule type" value="Genomic_DNA"/>
</dbReference>
<dbReference type="RefSeq" id="WP_344415768.1">
    <property type="nucleotide sequence ID" value="NZ_BAAAQK010000005.1"/>
</dbReference>
<evidence type="ECO:0000259" key="5">
    <source>
        <dbReference type="Pfam" id="PF09084"/>
    </source>
</evidence>
<organism evidence="6 7">
    <name type="scientific">Pseudonocardia ailaonensis</name>
    <dbReference type="NCBI Taxonomy" id="367279"/>
    <lineage>
        <taxon>Bacteria</taxon>
        <taxon>Bacillati</taxon>
        <taxon>Actinomycetota</taxon>
        <taxon>Actinomycetes</taxon>
        <taxon>Pseudonocardiales</taxon>
        <taxon>Pseudonocardiaceae</taxon>
        <taxon>Pseudonocardia</taxon>
    </lineage>
</organism>
<comment type="subcellular location">
    <subcellularLocation>
        <location evidence="1">Periplasm</location>
    </subcellularLocation>
</comment>
<dbReference type="Pfam" id="PF09084">
    <property type="entry name" value="NMT1"/>
    <property type="match status" value="1"/>
</dbReference>
<accession>A0ABN2MYT2</accession>
<keyword evidence="3 4" id="KW-0732">Signal</keyword>